<feature type="compositionally biased region" description="Polar residues" evidence="1">
    <location>
        <begin position="148"/>
        <end position="160"/>
    </location>
</feature>
<evidence type="ECO:0000256" key="1">
    <source>
        <dbReference type="SAM" id="MobiDB-lite"/>
    </source>
</evidence>
<feature type="region of interest" description="Disordered" evidence="1">
    <location>
        <begin position="985"/>
        <end position="1006"/>
    </location>
</feature>
<evidence type="ECO:0000256" key="2">
    <source>
        <dbReference type="SAM" id="Phobius"/>
    </source>
</evidence>
<accession>A0A915PR05</accession>
<dbReference type="Proteomes" id="UP000887581">
    <property type="component" value="Unplaced"/>
</dbReference>
<protein>
    <recommendedName>
        <fullName evidence="3">DUF7808 domain-containing protein</fullName>
    </recommendedName>
</protein>
<feature type="region of interest" description="Disordered" evidence="1">
    <location>
        <begin position="83"/>
        <end position="106"/>
    </location>
</feature>
<sequence length="1289" mass="143518">MLIVSYVLSTATISINIPFKKGISPLVGKAEVNFYPPPDIPRPDISYQREAIGKTDLRFRLNASEVYHSAKVLFTIRNLGQSNSDLSASTKEPATNGPDEQETVEKSNQEYGTEVDVLNQPLQSSTIQRNTETEEREATETFTKLPCISQSSTPCSNENELQQQQPSSLMSSTVFLASTVSSSTEHEVSGSSYLTGKGNSVVSSAKEQQSSEYFKLADHDKSYEAYFASSGTITIPPIIKYNPSGTEQQFKEENTASSRITQQTASLPDIELEEMYSPSSKLADKNVSSFIEDIITGNQKTSTFSDIKQVLESDYDPDIAIEISPSIHISESYTDSLTSKIPLFTVKPYIPESTVEINEAREPTIQYSTDDSAVNVLESIDNSSKPISSQQSGKNSSRAVNLTSPFDKLLVKPRIQSLLPFHFFTRNNTILLIDMLSQISTKYKTTPESVAHSESEALKNKVSDNNSTLILPTYERTLSTATLTPGAIFLTESSNSLSLKKNRSDLGEEASNLHNPKQSLFRLDYEDKSDDIRGIVWQNYRYSQQTAGQTKIQSDLHSSSTGLGSTLTVSPPLSLSTTYRFSDNVKDKELLKLTENNVDLAYKTSTERKNNSGSNFDSSPEYIQKSGFAKFRQEDLKEFMPGFPQMMNDRSSVAVKPVSNIVEVYQTKISGKESNHYNHTVLLDQNTASSTSQQFIRPIFDLKISNGPSFTSNFTAYASNITTVGPLEKINLSASVITTPLIIKTFSITSPPLSLIPSSTMPGVSVTSTLLNQNKALNNYSAVEESTKVNPSFQFGKKLSEGSLEAVSNYLQNANEKEKEITATNYTTRQAFQLSTNIPSDFSHDGTSLSESTHMIKNAETPFYSNFGEYDDSNSINDDNYSQNVVLLVVNLEYICMSSLFLSTQLTIFHSYYLFPVEKNRHLIRNDGPRGQLIAGCEPGIFAKGNKETIKSMSHSDVASTAHLPPVSAVLNPYLADSSQYSVDGPLVNNEPQRAQKPLPQQLPHAVKPSYSRRPISHMSHQVHIPQNPIYTTSPKMKFQNMRPLTGPITMTALRSDTKPCDSSLIAGGCRCCSCSGTFATDCSPYCLLLFPTAQPLYSNILMLSMCNVFLQVVAVLIVRCISPMRNFWILLAFLYGGKAEFQHNHKIEEFRRYTCLVTNEKEPSDCMLMFKDDTERTTINDNGCFTEKDVRQNQVLTYCPLQCPEAESAYIILKHPSNNNKCLAFFTYNVAQRKNDWFLWRSGKCLFEEIQFDIGCTFPFKKNMDLNKIKQGIRFPNKTSAIPAAENK</sequence>
<dbReference type="Pfam" id="PF25096">
    <property type="entry name" value="DUF7808"/>
    <property type="match status" value="1"/>
</dbReference>
<feature type="region of interest" description="Disordered" evidence="1">
    <location>
        <begin position="119"/>
        <end position="165"/>
    </location>
</feature>
<dbReference type="InterPro" id="IPR056710">
    <property type="entry name" value="DUF7808"/>
</dbReference>
<feature type="compositionally biased region" description="Polar residues" evidence="1">
    <location>
        <begin position="83"/>
        <end position="93"/>
    </location>
</feature>
<evidence type="ECO:0000313" key="5">
    <source>
        <dbReference type="WBParaSite" id="sdigi.contig202.g6047.t1"/>
    </source>
</evidence>
<organism evidence="4 5">
    <name type="scientific">Setaria digitata</name>
    <dbReference type="NCBI Taxonomy" id="48799"/>
    <lineage>
        <taxon>Eukaryota</taxon>
        <taxon>Metazoa</taxon>
        <taxon>Ecdysozoa</taxon>
        <taxon>Nematoda</taxon>
        <taxon>Chromadorea</taxon>
        <taxon>Rhabditida</taxon>
        <taxon>Spirurina</taxon>
        <taxon>Spiruromorpha</taxon>
        <taxon>Filarioidea</taxon>
        <taxon>Setariidae</taxon>
        <taxon>Setaria</taxon>
    </lineage>
</organism>
<name>A0A915PR05_9BILA</name>
<evidence type="ECO:0000313" key="4">
    <source>
        <dbReference type="Proteomes" id="UP000887581"/>
    </source>
</evidence>
<dbReference type="PANTHER" id="PTHR34493">
    <property type="entry name" value="PROTEIN CBG13422-RELATED"/>
    <property type="match status" value="1"/>
</dbReference>
<keyword evidence="2" id="KW-0812">Transmembrane</keyword>
<keyword evidence="4" id="KW-1185">Reference proteome</keyword>
<dbReference type="WBParaSite" id="sdigi.contig202.g6047.t1">
    <property type="protein sequence ID" value="sdigi.contig202.g6047.t1"/>
    <property type="gene ID" value="sdigi.contig202.g6047"/>
</dbReference>
<evidence type="ECO:0000259" key="3">
    <source>
        <dbReference type="Pfam" id="PF25096"/>
    </source>
</evidence>
<proteinExistence type="predicted"/>
<keyword evidence="2" id="KW-0472">Membrane</keyword>
<keyword evidence="2" id="KW-1133">Transmembrane helix</keyword>
<dbReference type="PANTHER" id="PTHR34493:SF5">
    <property type="entry name" value="WSC DOMAIN-CONTAINING PROTEIN"/>
    <property type="match status" value="1"/>
</dbReference>
<reference evidence="5" key="1">
    <citation type="submission" date="2022-11" db="UniProtKB">
        <authorList>
            <consortium name="WormBaseParasite"/>
        </authorList>
    </citation>
    <scope>IDENTIFICATION</scope>
</reference>
<feature type="domain" description="DUF7808" evidence="3">
    <location>
        <begin position="1149"/>
        <end position="1264"/>
    </location>
</feature>
<feature type="transmembrane region" description="Helical" evidence="2">
    <location>
        <begin position="1097"/>
        <end position="1119"/>
    </location>
</feature>
<feature type="compositionally biased region" description="Polar residues" evidence="1">
    <location>
        <begin position="120"/>
        <end position="130"/>
    </location>
</feature>